<dbReference type="RefSeq" id="WP_130120068.1">
    <property type="nucleotide sequence ID" value="NZ_AP023323.1"/>
</dbReference>
<organism evidence="1 2">
    <name type="scientific">Sphingomonas paucimobilis</name>
    <name type="common">Pseudomonas paucimobilis</name>
    <dbReference type="NCBI Taxonomy" id="13689"/>
    <lineage>
        <taxon>Bacteria</taxon>
        <taxon>Pseudomonadati</taxon>
        <taxon>Pseudomonadota</taxon>
        <taxon>Alphaproteobacteria</taxon>
        <taxon>Sphingomonadales</taxon>
        <taxon>Sphingomonadaceae</taxon>
        <taxon>Sphingomonas</taxon>
    </lineage>
</organism>
<name>A0A411LMW7_SPHPI</name>
<proteinExistence type="predicted"/>
<dbReference type="Proteomes" id="UP000550136">
    <property type="component" value="Unassembled WGS sequence"/>
</dbReference>
<dbReference type="AlphaFoldDB" id="A0A411LMW7"/>
<evidence type="ECO:0000313" key="1">
    <source>
        <dbReference type="EMBL" id="NNG58448.1"/>
    </source>
</evidence>
<accession>A0A411LMW7</accession>
<evidence type="ECO:0000313" key="2">
    <source>
        <dbReference type="Proteomes" id="UP000550136"/>
    </source>
</evidence>
<comment type="caution">
    <text evidence="1">The sequence shown here is derived from an EMBL/GenBank/DDBJ whole genome shotgun (WGS) entry which is preliminary data.</text>
</comment>
<reference evidence="1 2" key="1">
    <citation type="submission" date="2020-05" db="EMBL/GenBank/DDBJ databases">
        <title>Draft Genome Sequences of Sphingomonas sp. Isolated from the International Space Station.</title>
        <authorList>
            <person name="Bijlani S."/>
            <person name="Singh N.K."/>
            <person name="Mason C.E."/>
            <person name="Wang C.C."/>
            <person name="Venkateswaran K."/>
        </authorList>
    </citation>
    <scope>NUCLEOTIDE SEQUENCE [LARGE SCALE GENOMIC DNA]</scope>
    <source>
        <strain evidence="1 2">FKI-L5-BR-P1</strain>
    </source>
</reference>
<evidence type="ECO:0008006" key="3">
    <source>
        <dbReference type="Google" id="ProtNLM"/>
    </source>
</evidence>
<gene>
    <name evidence="1" type="ORF">HKX06_13845</name>
</gene>
<sequence length="121" mass="13165">MMKDLPRRRRSLQFRFAAMLAVGLLVSLALSGFGLLLGSELLATVKANRHMTAVITRHDDEDARLRALRIAIGDLTREVEKGRPIAAARWRPLERTTIAGLATPLMAEPGLPPGRSGCPGL</sequence>
<protein>
    <recommendedName>
        <fullName evidence="3">Histidine kinase</fullName>
    </recommendedName>
</protein>
<dbReference type="EMBL" id="JABEOU010000035">
    <property type="protein sequence ID" value="NNG58448.1"/>
    <property type="molecule type" value="Genomic_DNA"/>
</dbReference>